<dbReference type="PANTHER" id="PTHR42941">
    <property type="entry name" value="SLL1037 PROTEIN"/>
    <property type="match status" value="1"/>
</dbReference>
<sequence length="294" mass="31276">MKSKVILLAVLLAVSGLASAAPSKLTFCTGGEGGFYESLGQAIGKAITKPTGAELEVLNTGGSVENAQLLKDGDCNIAIIQADAVISQPLPSDIKVSDAHTEVVYWLHGKSGVEDFGKMESSSNAERYAVASVAGSGGLVTLKNFAKTDKDYEDVRIVEFDDWYSAAEAVAQGYVTKAGVRIEIAGMIYVGRLGFITSDITEDFGNQILIGEINDDSFADSKDANDNPLYTACSVDSSHTSGLKTSTTLAPDTYCLRAQVVYNNDYHKDLSAKEIRVVRRAVDKGINSVVKAVR</sequence>
<dbReference type="Proteomes" id="UP001211689">
    <property type="component" value="Unassembled WGS sequence"/>
</dbReference>
<evidence type="ECO:0000256" key="1">
    <source>
        <dbReference type="SAM" id="SignalP"/>
    </source>
</evidence>
<evidence type="ECO:0000313" key="3">
    <source>
        <dbReference type="Proteomes" id="UP001211689"/>
    </source>
</evidence>
<dbReference type="PANTHER" id="PTHR42941:SF1">
    <property type="entry name" value="SLL1037 PROTEIN"/>
    <property type="match status" value="1"/>
</dbReference>
<organism evidence="2 3">
    <name type="scientific">Metapseudomonas resinovorans</name>
    <name type="common">Pseudomonas resinovorans</name>
    <dbReference type="NCBI Taxonomy" id="53412"/>
    <lineage>
        <taxon>Bacteria</taxon>
        <taxon>Pseudomonadati</taxon>
        <taxon>Pseudomonadota</taxon>
        <taxon>Gammaproteobacteria</taxon>
        <taxon>Pseudomonadales</taxon>
        <taxon>Pseudomonadaceae</taxon>
        <taxon>Metapseudomonas</taxon>
    </lineage>
</organism>
<dbReference type="EMBL" id="JANEWF010000024">
    <property type="protein sequence ID" value="MDA8485131.1"/>
    <property type="molecule type" value="Genomic_DNA"/>
</dbReference>
<dbReference type="SUPFAM" id="SSF53850">
    <property type="entry name" value="Periplasmic binding protein-like II"/>
    <property type="match status" value="1"/>
</dbReference>
<dbReference type="RefSeq" id="WP_271471586.1">
    <property type="nucleotide sequence ID" value="NZ_JANEWF010000024.1"/>
</dbReference>
<dbReference type="Gene3D" id="3.40.190.10">
    <property type="entry name" value="Periplasmic binding protein-like II"/>
    <property type="match status" value="1"/>
</dbReference>
<protein>
    <recommendedName>
        <fullName evidence="4">TRAP transporter solute receptor, TAXI family</fullName>
    </recommendedName>
</protein>
<name>A0ABT4Y8D0_METRE</name>
<evidence type="ECO:0008006" key="4">
    <source>
        <dbReference type="Google" id="ProtNLM"/>
    </source>
</evidence>
<dbReference type="InterPro" id="IPR011852">
    <property type="entry name" value="TRAP_TAXI"/>
</dbReference>
<keyword evidence="3" id="KW-1185">Reference proteome</keyword>
<gene>
    <name evidence="2" type="ORF">NNO07_18855</name>
</gene>
<comment type="caution">
    <text evidence="2">The sequence shown here is derived from an EMBL/GenBank/DDBJ whole genome shotgun (WGS) entry which is preliminary data.</text>
</comment>
<keyword evidence="1" id="KW-0732">Signal</keyword>
<accession>A0ABT4Y8D0</accession>
<reference evidence="2 3" key="1">
    <citation type="submission" date="2022-07" db="EMBL/GenBank/DDBJ databases">
        <title>Genome Analysis of Selected Gammaproteobacteria from Nigerian Food snails.</title>
        <authorList>
            <person name="Okafor A.C."/>
        </authorList>
    </citation>
    <scope>NUCLEOTIDE SEQUENCE [LARGE SCALE GENOMIC DNA]</scope>
    <source>
        <strain evidence="2 3">Awg 2</strain>
    </source>
</reference>
<feature type="signal peptide" evidence="1">
    <location>
        <begin position="1"/>
        <end position="20"/>
    </location>
</feature>
<proteinExistence type="predicted"/>
<feature type="chain" id="PRO_5046704316" description="TRAP transporter solute receptor, TAXI family" evidence="1">
    <location>
        <begin position="21"/>
        <end position="294"/>
    </location>
</feature>
<evidence type="ECO:0000313" key="2">
    <source>
        <dbReference type="EMBL" id="MDA8485131.1"/>
    </source>
</evidence>
<dbReference type="Pfam" id="PF16868">
    <property type="entry name" value="NMT1_3"/>
    <property type="match status" value="1"/>
</dbReference>